<sequence>MNNIIIAGIINKKIKNIEKLPINKQIYYCKLLLSVNEEENNQLRDVVYFALNTMKDCTSEISGILNKINDKKQIYLSEIAESTHSDDSHETKSTQITQSMNSRKNQSSINNVSYQESNSSSIERMYRSFSITLKSAKQVKNYTKNGHSNISQFKF</sequence>
<evidence type="ECO:0000313" key="3">
    <source>
        <dbReference type="Proteomes" id="UP000078046"/>
    </source>
</evidence>
<comment type="caution">
    <text evidence="2">The sequence shown here is derived from an EMBL/GenBank/DDBJ whole genome shotgun (WGS) entry which is preliminary data.</text>
</comment>
<dbReference type="Proteomes" id="UP000078046">
    <property type="component" value="Unassembled WGS sequence"/>
</dbReference>
<evidence type="ECO:0000313" key="2">
    <source>
        <dbReference type="EMBL" id="OAF64975.1"/>
    </source>
</evidence>
<feature type="region of interest" description="Disordered" evidence="1">
    <location>
        <begin position="80"/>
        <end position="116"/>
    </location>
</feature>
<proteinExistence type="predicted"/>
<gene>
    <name evidence="2" type="ORF">A3Q56_07317</name>
</gene>
<dbReference type="EMBL" id="LWCA01001513">
    <property type="protein sequence ID" value="OAF64975.1"/>
    <property type="molecule type" value="Genomic_DNA"/>
</dbReference>
<keyword evidence="3" id="KW-1185">Reference proteome</keyword>
<feature type="compositionally biased region" description="Basic and acidic residues" evidence="1">
    <location>
        <begin position="81"/>
        <end position="92"/>
    </location>
</feature>
<evidence type="ECO:0000256" key="1">
    <source>
        <dbReference type="SAM" id="MobiDB-lite"/>
    </source>
</evidence>
<dbReference type="AlphaFoldDB" id="A0A177ASL7"/>
<reference evidence="2 3" key="1">
    <citation type="submission" date="2016-04" db="EMBL/GenBank/DDBJ databases">
        <title>The genome of Intoshia linei affirms orthonectids as highly simplified spiralians.</title>
        <authorList>
            <person name="Mikhailov K.V."/>
            <person name="Slusarev G.S."/>
            <person name="Nikitin M.A."/>
            <person name="Logacheva M.D."/>
            <person name="Penin A."/>
            <person name="Aleoshin V."/>
            <person name="Panchin Y.V."/>
        </authorList>
    </citation>
    <scope>NUCLEOTIDE SEQUENCE [LARGE SCALE GENOMIC DNA]</scope>
    <source>
        <strain evidence="2">Intl2013</strain>
        <tissue evidence="2">Whole animal</tissue>
    </source>
</reference>
<name>A0A177ASL7_9BILA</name>
<accession>A0A177ASL7</accession>
<organism evidence="2 3">
    <name type="scientific">Intoshia linei</name>
    <dbReference type="NCBI Taxonomy" id="1819745"/>
    <lineage>
        <taxon>Eukaryota</taxon>
        <taxon>Metazoa</taxon>
        <taxon>Spiralia</taxon>
        <taxon>Lophotrochozoa</taxon>
        <taxon>Mesozoa</taxon>
        <taxon>Orthonectida</taxon>
        <taxon>Rhopaluridae</taxon>
        <taxon>Intoshia</taxon>
    </lineage>
</organism>
<feature type="compositionally biased region" description="Polar residues" evidence="1">
    <location>
        <begin position="93"/>
        <end position="116"/>
    </location>
</feature>
<protein>
    <submittedName>
        <fullName evidence="2">Uncharacterized protein</fullName>
    </submittedName>
</protein>